<sequence length="301" mass="32229">MSEHVADPRTYMIPPHLERLCDDTALFPPGDLTLEAALAAHIDGSWASHRAFLGPLIAPADRLDELAALTADLPRDALWFALTAPSPDVLGDALRQALTIPAVWLAGAEVALTDDVTPRHLPRLLATALDEAGVGTTEIYVEVPRDERRPDVLDALADSDFDAKFRTGGVHAELHPGEEELADAILGAVTRHLPFKATGGLHRAIRHTDPATGFERHGFCNLFLAVDAARQGVDTDRGGLREHLVEILADRDGAEVGRRIRALEASRAMVVRASFTSFGSSDVKAPLADLVALGLVDAPTP</sequence>
<protein>
    <submittedName>
        <fullName evidence="1">Uncharacterized protein</fullName>
    </submittedName>
</protein>
<organism evidence="1 2">
    <name type="scientific">Mobilicoccus pelagius NBRC 104925</name>
    <dbReference type="NCBI Taxonomy" id="1089455"/>
    <lineage>
        <taxon>Bacteria</taxon>
        <taxon>Bacillati</taxon>
        <taxon>Actinomycetota</taxon>
        <taxon>Actinomycetes</taxon>
        <taxon>Micrococcales</taxon>
        <taxon>Dermatophilaceae</taxon>
        <taxon>Mobilicoccus</taxon>
    </lineage>
</organism>
<dbReference type="eggNOG" id="COG0124">
    <property type="taxonomic scope" value="Bacteria"/>
</dbReference>
<keyword evidence="2" id="KW-1185">Reference proteome</keyword>
<dbReference type="STRING" id="1089455.MOPEL_135_00520"/>
<proteinExistence type="predicted"/>
<dbReference type="AlphaFoldDB" id="H5UVQ6"/>
<evidence type="ECO:0000313" key="1">
    <source>
        <dbReference type="EMBL" id="GAB49814.1"/>
    </source>
</evidence>
<dbReference type="EMBL" id="BAFE01000094">
    <property type="protein sequence ID" value="GAB49814.1"/>
    <property type="molecule type" value="Genomic_DNA"/>
</dbReference>
<comment type="caution">
    <text evidence="1">The sequence shown here is derived from an EMBL/GenBank/DDBJ whole genome shotgun (WGS) entry which is preliminary data.</text>
</comment>
<gene>
    <name evidence="1" type="ORF">MOPEL_135_00520</name>
</gene>
<dbReference type="RefSeq" id="WP_009483657.1">
    <property type="nucleotide sequence ID" value="NZ_BAFE01000094.1"/>
</dbReference>
<dbReference type="Proteomes" id="UP000004367">
    <property type="component" value="Unassembled WGS sequence"/>
</dbReference>
<name>H5UVQ6_9MICO</name>
<dbReference type="OrthoDB" id="9778153at2"/>
<reference evidence="1 2" key="1">
    <citation type="submission" date="2012-02" db="EMBL/GenBank/DDBJ databases">
        <title>Whole genome shotgun sequence of Mobilicoccus pelagius NBRC 104925.</title>
        <authorList>
            <person name="Yoshida Y."/>
            <person name="Hosoyama A."/>
            <person name="Tsuchikane K."/>
            <person name="Katsumata H."/>
            <person name="Yamazaki S."/>
            <person name="Fujita N."/>
        </authorList>
    </citation>
    <scope>NUCLEOTIDE SEQUENCE [LARGE SCALE GENOMIC DNA]</scope>
    <source>
        <strain evidence="1 2">NBRC 104925</strain>
    </source>
</reference>
<evidence type="ECO:0000313" key="2">
    <source>
        <dbReference type="Proteomes" id="UP000004367"/>
    </source>
</evidence>
<accession>H5UVQ6</accession>